<evidence type="ECO:0000256" key="1">
    <source>
        <dbReference type="ARBA" id="ARBA00004370"/>
    </source>
</evidence>
<evidence type="ECO:0000256" key="2">
    <source>
        <dbReference type="ARBA" id="ARBA00007171"/>
    </source>
</evidence>
<dbReference type="GO" id="GO:0071555">
    <property type="term" value="P:cell wall organization"/>
    <property type="evidence" value="ECO:0007669"/>
    <property type="project" value="TreeGrafter"/>
</dbReference>
<protein>
    <submittedName>
        <fullName evidence="6">Stage V sporulation protein D</fullName>
    </submittedName>
</protein>
<dbReference type="InterPro" id="IPR011927">
    <property type="entry name" value="SpoVD_pbp"/>
</dbReference>
<dbReference type="InterPro" id="IPR012338">
    <property type="entry name" value="Beta-lactam/transpept-like"/>
</dbReference>
<reference evidence="6 7" key="1">
    <citation type="submission" date="2019-07" db="EMBL/GenBank/DDBJ databases">
        <title>Complete genome of Crassaminicella thermophila SY095.</title>
        <authorList>
            <person name="Li X."/>
        </authorList>
    </citation>
    <scope>NUCLEOTIDE SEQUENCE [LARGE SCALE GENOMIC DNA]</scope>
    <source>
        <strain evidence="6 7">SY095</strain>
    </source>
</reference>
<dbReference type="Gene3D" id="3.40.710.10">
    <property type="entry name" value="DD-peptidase/beta-lactamase superfamily"/>
    <property type="match status" value="1"/>
</dbReference>
<dbReference type="AlphaFoldDB" id="A0A5C0SDU3"/>
<dbReference type="InterPro" id="IPR050515">
    <property type="entry name" value="Beta-lactam/transpept"/>
</dbReference>
<dbReference type="RefSeq" id="WP_148809102.1">
    <property type="nucleotide sequence ID" value="NZ_CP042243.1"/>
</dbReference>
<dbReference type="GO" id="GO:0008658">
    <property type="term" value="F:penicillin binding"/>
    <property type="evidence" value="ECO:0007669"/>
    <property type="project" value="InterPro"/>
</dbReference>
<evidence type="ECO:0000313" key="7">
    <source>
        <dbReference type="Proteomes" id="UP000324646"/>
    </source>
</evidence>
<dbReference type="EMBL" id="CP042243">
    <property type="protein sequence ID" value="QEK11947.1"/>
    <property type="molecule type" value="Genomic_DNA"/>
</dbReference>
<sequence>MATPTIANKKRLVFFLFFVSFALFLLIFRIGWIQIVKGEKYRQLAHIQQTRDIPIPAKRGIIYDRKGTELAISASTNTVWARPAEVASSGKVDEISKKLSEILEMDEKEIKEKLSKKNVGLIKIKKWIDKDKADAIRKEKLEGIWIAEDNRRHYPFGNFAAHVIGHTTDDNQGLVGIEREYDKYLSGLPGRWIKNTDAAGRQLHYGIEKYYEAENGLNVVLTIDEVIQHFTEKAIEDALAKTQAKRVFAIVMEPKTGDILAMAVKPDYDPNKPRIPLDENKRRLYETLDNKGKQKIWNEMWRNPIISDTYEPGSTFKLITSAAGLEEGVVTPDSPFYCKGYIVVSGQRLKCWRYYRPHGAETFTQAVQNSCNPVFVEVAQRLGLDKYYEYIEAFGFNKPTGIDLPGEGRGIIQNKKYVGPVELATISYGQGISVTPLQLINAISAIGNDGKLMEPRIVKELVDDSGNVIHRYEPKMIRQVISEKTAKELRLIMETVVTEGSGKKAYIPGYRVGGKTGTADKIVNGRYAKGKVYSSFVALAPVDDPKLAVLVVIDEPQGVHFGSQTAAPVAHDIIRDSLRYLEVEPKFNEDETKQYEKQEVVVPEVRNLSLKDAAKVLGECKLQYETESLNVENPDAVIIDQFPKPGAKIPEKSIIILYLKKDNNLN</sequence>
<dbReference type="GO" id="GO:0005886">
    <property type="term" value="C:plasma membrane"/>
    <property type="evidence" value="ECO:0007669"/>
    <property type="project" value="TreeGrafter"/>
</dbReference>
<dbReference type="PANTHER" id="PTHR30627:SF1">
    <property type="entry name" value="PEPTIDOGLYCAN D,D-TRANSPEPTIDASE FTSI"/>
    <property type="match status" value="1"/>
</dbReference>
<dbReference type="SUPFAM" id="SSF56601">
    <property type="entry name" value="beta-lactamase/transpeptidase-like"/>
    <property type="match status" value="1"/>
</dbReference>
<dbReference type="Gene3D" id="3.30.10.20">
    <property type="match status" value="1"/>
</dbReference>
<dbReference type="Pfam" id="PF00905">
    <property type="entry name" value="Transpeptidase"/>
    <property type="match status" value="1"/>
</dbReference>
<comment type="similarity">
    <text evidence="2">Belongs to the transpeptidase family.</text>
</comment>
<keyword evidence="4" id="KW-0812">Transmembrane</keyword>
<proteinExistence type="inferred from homology"/>
<keyword evidence="4" id="KW-1133">Transmembrane helix</keyword>
<evidence type="ECO:0000256" key="4">
    <source>
        <dbReference type="SAM" id="Phobius"/>
    </source>
</evidence>
<dbReference type="OrthoDB" id="9804124at2"/>
<dbReference type="Pfam" id="PF03717">
    <property type="entry name" value="PBP_dimer"/>
    <property type="match status" value="1"/>
</dbReference>
<feature type="domain" description="PASTA" evidence="5">
    <location>
        <begin position="596"/>
        <end position="661"/>
    </location>
</feature>
<organism evidence="6 7">
    <name type="scientific">Crassaminicella thermophila</name>
    <dbReference type="NCBI Taxonomy" id="2599308"/>
    <lineage>
        <taxon>Bacteria</taxon>
        <taxon>Bacillati</taxon>
        <taxon>Bacillota</taxon>
        <taxon>Clostridia</taxon>
        <taxon>Eubacteriales</taxon>
        <taxon>Clostridiaceae</taxon>
        <taxon>Crassaminicella</taxon>
    </lineage>
</organism>
<dbReference type="InterPro" id="IPR005311">
    <property type="entry name" value="PBP_dimer"/>
</dbReference>
<keyword evidence="7" id="KW-1185">Reference proteome</keyword>
<dbReference type="SUPFAM" id="SSF54184">
    <property type="entry name" value="Penicillin-binding protein 2x (pbp-2x), c-terminal domain"/>
    <property type="match status" value="1"/>
</dbReference>
<dbReference type="PROSITE" id="PS51178">
    <property type="entry name" value="PASTA"/>
    <property type="match status" value="1"/>
</dbReference>
<dbReference type="Pfam" id="PF03793">
    <property type="entry name" value="PASTA"/>
    <property type="match status" value="1"/>
</dbReference>
<evidence type="ECO:0000256" key="3">
    <source>
        <dbReference type="ARBA" id="ARBA00023136"/>
    </source>
</evidence>
<dbReference type="SUPFAM" id="SSF56519">
    <property type="entry name" value="Penicillin binding protein dimerisation domain"/>
    <property type="match status" value="1"/>
</dbReference>
<keyword evidence="3 4" id="KW-0472">Membrane</keyword>
<dbReference type="SMART" id="SM00740">
    <property type="entry name" value="PASTA"/>
    <property type="match status" value="1"/>
</dbReference>
<dbReference type="KEGG" id="crs:FQB35_05945"/>
<feature type="transmembrane region" description="Helical" evidence="4">
    <location>
        <begin position="12"/>
        <end position="32"/>
    </location>
</feature>
<name>A0A5C0SDU3_CRATE</name>
<dbReference type="InterPro" id="IPR005543">
    <property type="entry name" value="PASTA_dom"/>
</dbReference>
<dbReference type="InterPro" id="IPR036138">
    <property type="entry name" value="PBP_dimer_sf"/>
</dbReference>
<accession>A0A5C0SDU3</accession>
<dbReference type="NCBIfam" id="TIGR02214">
    <property type="entry name" value="spoVD_pbp"/>
    <property type="match status" value="1"/>
</dbReference>
<evidence type="ECO:0000259" key="5">
    <source>
        <dbReference type="PROSITE" id="PS51178"/>
    </source>
</evidence>
<dbReference type="InterPro" id="IPR001460">
    <property type="entry name" value="PCN-bd_Tpept"/>
</dbReference>
<dbReference type="Proteomes" id="UP000324646">
    <property type="component" value="Chromosome"/>
</dbReference>
<gene>
    <name evidence="6" type="ORF">FQB35_05945</name>
</gene>
<comment type="subcellular location">
    <subcellularLocation>
        <location evidence="1">Membrane</location>
    </subcellularLocation>
</comment>
<dbReference type="Gene3D" id="3.90.1310.10">
    <property type="entry name" value="Penicillin-binding protein 2a (Domain 2)"/>
    <property type="match status" value="1"/>
</dbReference>
<evidence type="ECO:0000313" key="6">
    <source>
        <dbReference type="EMBL" id="QEK11947.1"/>
    </source>
</evidence>
<dbReference type="PANTHER" id="PTHR30627">
    <property type="entry name" value="PEPTIDOGLYCAN D,D-TRANSPEPTIDASE"/>
    <property type="match status" value="1"/>
</dbReference>